<organism evidence="3 4">
    <name type="scientific">Williamsia marianensis</name>
    <dbReference type="NCBI Taxonomy" id="85044"/>
    <lineage>
        <taxon>Bacteria</taxon>
        <taxon>Bacillati</taxon>
        <taxon>Actinomycetota</taxon>
        <taxon>Actinomycetes</taxon>
        <taxon>Mycobacteriales</taxon>
        <taxon>Nocardiaceae</taxon>
        <taxon>Williamsia</taxon>
    </lineage>
</organism>
<dbReference type="PANTHER" id="PTHR48098">
    <property type="entry name" value="ENTEROCHELIN ESTERASE-RELATED"/>
    <property type="match status" value="1"/>
</dbReference>
<evidence type="ECO:0000313" key="4">
    <source>
        <dbReference type="Proteomes" id="UP000274762"/>
    </source>
</evidence>
<protein>
    <submittedName>
        <fullName evidence="3">S-formylglutathione hydrolase FrmB</fullName>
    </submittedName>
</protein>
<dbReference type="Proteomes" id="UP000274762">
    <property type="component" value="Unassembled WGS sequence"/>
</dbReference>
<dbReference type="PANTHER" id="PTHR48098:SF1">
    <property type="entry name" value="DIACYLGLYCEROL ACYLTRANSFERASE_MYCOLYLTRANSFERASE AG85A"/>
    <property type="match status" value="1"/>
</dbReference>
<dbReference type="SUPFAM" id="SSF53474">
    <property type="entry name" value="alpha/beta-Hydrolases"/>
    <property type="match status" value="1"/>
</dbReference>
<keyword evidence="2" id="KW-0812">Transmembrane</keyword>
<feature type="compositionally biased region" description="Polar residues" evidence="1">
    <location>
        <begin position="425"/>
        <end position="439"/>
    </location>
</feature>
<feature type="compositionally biased region" description="Low complexity" evidence="1">
    <location>
        <begin position="441"/>
        <end position="460"/>
    </location>
</feature>
<evidence type="ECO:0000313" key="3">
    <source>
        <dbReference type="EMBL" id="RKR95405.1"/>
    </source>
</evidence>
<feature type="region of interest" description="Disordered" evidence="1">
    <location>
        <begin position="401"/>
        <end position="494"/>
    </location>
</feature>
<keyword evidence="3" id="KW-0378">Hydrolase</keyword>
<dbReference type="InterPro" id="IPR029058">
    <property type="entry name" value="AB_hydrolase_fold"/>
</dbReference>
<gene>
    <name evidence="3" type="ORF">DFJ75_2223</name>
</gene>
<dbReference type="OrthoDB" id="4366784at2"/>
<feature type="region of interest" description="Disordered" evidence="1">
    <location>
        <begin position="365"/>
        <end position="388"/>
    </location>
</feature>
<dbReference type="GO" id="GO:0016787">
    <property type="term" value="F:hydrolase activity"/>
    <property type="evidence" value="ECO:0007669"/>
    <property type="project" value="UniProtKB-KW"/>
</dbReference>
<proteinExistence type="predicted"/>
<name>A0A495K3M8_WILMA</name>
<feature type="compositionally biased region" description="Low complexity" evidence="1">
    <location>
        <begin position="474"/>
        <end position="494"/>
    </location>
</feature>
<keyword evidence="2" id="KW-0472">Membrane</keyword>
<dbReference type="InterPro" id="IPR000801">
    <property type="entry name" value="Esterase-like"/>
</dbReference>
<dbReference type="GO" id="GO:0016747">
    <property type="term" value="F:acyltransferase activity, transferring groups other than amino-acyl groups"/>
    <property type="evidence" value="ECO:0007669"/>
    <property type="project" value="TreeGrafter"/>
</dbReference>
<comment type="caution">
    <text evidence="3">The sequence shown here is derived from an EMBL/GenBank/DDBJ whole genome shotgun (WGS) entry which is preliminary data.</text>
</comment>
<dbReference type="Gene3D" id="3.40.50.1820">
    <property type="entry name" value="alpha/beta hydrolase"/>
    <property type="match status" value="1"/>
</dbReference>
<sequence>MPSPAIPSGNLVPAWRIDSTDKQPRRSSGRRRPRILVMSAVVAVLSIGLTAASSFLFTFTSASALTGHPEVLRDGCSWDSSGSYVQNCQVWSPSQNKWVTVQIRASQGSDQGVYLLDGMRAREDRSAWTTDVRAADVYDHTTDTTLVMPVGGASSFYTDWNGGAGDQNSTIKQETFLTDELPAYLAQNFGVSPSNNAIIGLSMSAGPAVTLAERHPEQFKVVQAMSGYYQTDNPLGALGVFASQTLVSNYTNGILNMWGPPGSTQWTENDPSKNVSKLKDNGQVLIISSGNGLLTPGELAHLAPQDQISAIALEMLSAVSTILMQMQARQSGANVVVLPNYGGHTWENWGRGLRDGREEVTQALRSTPPVTAKTQVVTASGSPVPDGSAKVTDAALLAAQTPSVLPSDIPETGTAPESVDPSADPSATESAPSGPTSATEPAATGTVTPTDTPATTTPTAEQSQVNTEVPALDTPSATTAPPVTSGASSAPSAP</sequence>
<evidence type="ECO:0000256" key="2">
    <source>
        <dbReference type="SAM" id="Phobius"/>
    </source>
</evidence>
<keyword evidence="2" id="KW-1133">Transmembrane helix</keyword>
<dbReference type="InterPro" id="IPR050583">
    <property type="entry name" value="Mycobacterial_A85_antigen"/>
</dbReference>
<dbReference type="Pfam" id="PF00756">
    <property type="entry name" value="Esterase"/>
    <property type="match status" value="1"/>
</dbReference>
<dbReference type="AlphaFoldDB" id="A0A495K3M8"/>
<feature type="compositionally biased region" description="Polar residues" evidence="1">
    <location>
        <begin position="365"/>
        <end position="381"/>
    </location>
</feature>
<dbReference type="EMBL" id="RBKV01000001">
    <property type="protein sequence ID" value="RKR95405.1"/>
    <property type="molecule type" value="Genomic_DNA"/>
</dbReference>
<feature type="transmembrane region" description="Helical" evidence="2">
    <location>
        <begin position="35"/>
        <end position="59"/>
    </location>
</feature>
<evidence type="ECO:0000256" key="1">
    <source>
        <dbReference type="SAM" id="MobiDB-lite"/>
    </source>
</evidence>
<reference evidence="3 4" key="1">
    <citation type="submission" date="2018-10" db="EMBL/GenBank/DDBJ databases">
        <title>Sequencing the genomes of 1000 actinobacteria strains.</title>
        <authorList>
            <person name="Klenk H.-P."/>
        </authorList>
    </citation>
    <scope>NUCLEOTIDE SEQUENCE [LARGE SCALE GENOMIC DNA]</scope>
    <source>
        <strain evidence="3 4">DSM 44343</strain>
    </source>
</reference>
<accession>A0A495K3M8</accession>